<feature type="transmembrane region" description="Helical" evidence="2">
    <location>
        <begin position="87"/>
        <end position="109"/>
    </location>
</feature>
<feature type="transmembrane region" description="Helical" evidence="2">
    <location>
        <begin position="160"/>
        <end position="184"/>
    </location>
</feature>
<feature type="transmembrane region" description="Helical" evidence="2">
    <location>
        <begin position="200"/>
        <end position="223"/>
    </location>
</feature>
<feature type="transmembrane region" description="Helical" evidence="2">
    <location>
        <begin position="121"/>
        <end position="140"/>
    </location>
</feature>
<dbReference type="PANTHER" id="PTHR40465">
    <property type="entry name" value="CHROMOSOME 1, WHOLE GENOME SHOTGUN SEQUENCE"/>
    <property type="match status" value="1"/>
</dbReference>
<dbReference type="EMBL" id="KV419427">
    <property type="protein sequence ID" value="KZS89459.1"/>
    <property type="molecule type" value="Genomic_DNA"/>
</dbReference>
<proteinExistence type="predicted"/>
<keyword evidence="2" id="KW-0472">Membrane</keyword>
<dbReference type="OrthoDB" id="2535105at2759"/>
<dbReference type="InterPro" id="IPR045339">
    <property type="entry name" value="DUF6534"/>
</dbReference>
<feature type="region of interest" description="Disordered" evidence="1">
    <location>
        <begin position="274"/>
        <end position="315"/>
    </location>
</feature>
<evidence type="ECO:0000256" key="1">
    <source>
        <dbReference type="SAM" id="MobiDB-lite"/>
    </source>
</evidence>
<evidence type="ECO:0000259" key="3">
    <source>
        <dbReference type="Pfam" id="PF20152"/>
    </source>
</evidence>
<name>A0A164Q9R9_9AGAM</name>
<feature type="domain" description="DUF6534" evidence="3">
    <location>
        <begin position="169"/>
        <end position="254"/>
    </location>
</feature>
<evidence type="ECO:0000313" key="4">
    <source>
        <dbReference type="EMBL" id="KZS89459.1"/>
    </source>
</evidence>
<accession>A0A164Q9R9</accession>
<dbReference type="Proteomes" id="UP000076722">
    <property type="component" value="Unassembled WGS sequence"/>
</dbReference>
<dbReference type="Pfam" id="PF20152">
    <property type="entry name" value="DUF6534"/>
    <property type="match status" value="1"/>
</dbReference>
<feature type="compositionally biased region" description="Basic and acidic residues" evidence="1">
    <location>
        <begin position="296"/>
        <end position="311"/>
    </location>
</feature>
<dbReference type="PANTHER" id="PTHR40465:SF1">
    <property type="entry name" value="DUF6534 DOMAIN-CONTAINING PROTEIN"/>
    <property type="match status" value="1"/>
</dbReference>
<feature type="transmembrane region" description="Helical" evidence="2">
    <location>
        <begin position="229"/>
        <end position="250"/>
    </location>
</feature>
<dbReference type="AlphaFoldDB" id="A0A164Q9R9"/>
<protein>
    <recommendedName>
        <fullName evidence="3">DUF6534 domain-containing protein</fullName>
    </recommendedName>
</protein>
<sequence length="348" mass="38726">MSAIPSALRPSFGYVLIGVLVTSLLHGFTTFQSIAYFRTSSEDSWALKLTVLAVMIIECLHLAFCWHFQWFYFTAALGDPSVLLDTLWSTFLTIPLTMLVVFICHVFFVTKLWKISSHNRILCASIAVLELASVGSQLALSVKLFSVPLWPEVAIDLRSLVSTAFALIVCTDIAIAAGLSYYLIKCRTGYQQTDSIVTQLLYYTVNNGILTTVVDMVMMGLFLGLPNSLAFLAVFEVISKIYVAAILTSLNTRKELRTRYRTGEIEIYGNQGQSGSGSPLVNLPFSSKRKINSRPTDYRPKQRRSRDEGIYKSESLNTTPTVTVVKIDQTIERHVDERALEGGMAQSS</sequence>
<gene>
    <name evidence="4" type="ORF">SISNIDRAFT_552043</name>
</gene>
<keyword evidence="2" id="KW-1133">Transmembrane helix</keyword>
<reference evidence="4 5" key="1">
    <citation type="journal article" date="2016" name="Mol. Biol. Evol.">
        <title>Comparative Genomics of Early-Diverging Mushroom-Forming Fungi Provides Insights into the Origins of Lignocellulose Decay Capabilities.</title>
        <authorList>
            <person name="Nagy L.G."/>
            <person name="Riley R."/>
            <person name="Tritt A."/>
            <person name="Adam C."/>
            <person name="Daum C."/>
            <person name="Floudas D."/>
            <person name="Sun H."/>
            <person name="Yadav J.S."/>
            <person name="Pangilinan J."/>
            <person name="Larsson K.H."/>
            <person name="Matsuura K."/>
            <person name="Barry K."/>
            <person name="Labutti K."/>
            <person name="Kuo R."/>
            <person name="Ohm R.A."/>
            <person name="Bhattacharya S.S."/>
            <person name="Shirouzu T."/>
            <person name="Yoshinaga Y."/>
            <person name="Martin F.M."/>
            <person name="Grigoriev I.V."/>
            <person name="Hibbett D.S."/>
        </authorList>
    </citation>
    <scope>NUCLEOTIDE SEQUENCE [LARGE SCALE GENOMIC DNA]</scope>
    <source>
        <strain evidence="4 5">HHB9708</strain>
    </source>
</reference>
<keyword evidence="2" id="KW-0812">Transmembrane</keyword>
<evidence type="ECO:0000256" key="2">
    <source>
        <dbReference type="SAM" id="Phobius"/>
    </source>
</evidence>
<organism evidence="4 5">
    <name type="scientific">Sistotremastrum niveocremeum HHB9708</name>
    <dbReference type="NCBI Taxonomy" id="1314777"/>
    <lineage>
        <taxon>Eukaryota</taxon>
        <taxon>Fungi</taxon>
        <taxon>Dikarya</taxon>
        <taxon>Basidiomycota</taxon>
        <taxon>Agaricomycotina</taxon>
        <taxon>Agaricomycetes</taxon>
        <taxon>Sistotremastrales</taxon>
        <taxon>Sistotremastraceae</taxon>
        <taxon>Sertulicium</taxon>
        <taxon>Sertulicium niveocremeum</taxon>
    </lineage>
</organism>
<feature type="transmembrane region" description="Helical" evidence="2">
    <location>
        <begin position="49"/>
        <end position="72"/>
    </location>
</feature>
<keyword evidence="5" id="KW-1185">Reference proteome</keyword>
<feature type="transmembrane region" description="Helical" evidence="2">
    <location>
        <begin position="12"/>
        <end position="37"/>
    </location>
</feature>
<evidence type="ECO:0000313" key="5">
    <source>
        <dbReference type="Proteomes" id="UP000076722"/>
    </source>
</evidence>